<evidence type="ECO:0000313" key="2">
    <source>
        <dbReference type="EMBL" id="WZO36111.1"/>
    </source>
</evidence>
<evidence type="ECO:0000256" key="1">
    <source>
        <dbReference type="SAM" id="Phobius"/>
    </source>
</evidence>
<organism evidence="2">
    <name type="scientific">Microbacterium sp. LWS13-1.2</name>
    <dbReference type="NCBI Taxonomy" id="3135264"/>
    <lineage>
        <taxon>Bacteria</taxon>
        <taxon>Bacillati</taxon>
        <taxon>Actinomycetota</taxon>
        <taxon>Actinomycetes</taxon>
        <taxon>Micrococcales</taxon>
        <taxon>Microbacteriaceae</taxon>
        <taxon>Microbacterium</taxon>
    </lineage>
</organism>
<name>A0AAU6SGX7_9MICO</name>
<proteinExistence type="predicted"/>
<feature type="transmembrane region" description="Helical" evidence="1">
    <location>
        <begin position="44"/>
        <end position="62"/>
    </location>
</feature>
<gene>
    <name evidence="2" type="ORF">MRBLWS13_003829</name>
</gene>
<dbReference type="AlphaFoldDB" id="A0AAU6SGX7"/>
<reference evidence="2" key="1">
    <citation type="submission" date="2024-04" db="EMBL/GenBank/DDBJ databases">
        <authorList>
            <person name="Roder T."/>
            <person name="Oberhansli S."/>
            <person name="Kreuzer M."/>
        </authorList>
    </citation>
    <scope>NUCLEOTIDE SEQUENCE</scope>
    <source>
        <strain evidence="2">LWS13-1.2</strain>
    </source>
</reference>
<feature type="transmembrane region" description="Helical" evidence="1">
    <location>
        <begin position="74"/>
        <end position="94"/>
    </location>
</feature>
<keyword evidence="1" id="KW-0812">Transmembrane</keyword>
<dbReference type="EMBL" id="CP151632">
    <property type="protein sequence ID" value="WZO36111.1"/>
    <property type="molecule type" value="Genomic_DNA"/>
</dbReference>
<keyword evidence="1" id="KW-0472">Membrane</keyword>
<sequence>MAVVVVVVAGTCALLYQPLFDPNPNGYVNVYYPGTHRAITRFEGYAIPGLIAALISCVAVQLARPLTSLRKKIVAASTGPAVLVLGAVGFLLLFGAQGLPSYLFPLAARFVAVVVTSAVASSAGFLAALQLAQRVWLKTRA</sequence>
<accession>A0AAU6SGX7</accession>
<dbReference type="RefSeq" id="WP_349426910.1">
    <property type="nucleotide sequence ID" value="NZ_CP151632.1"/>
</dbReference>
<feature type="transmembrane region" description="Helical" evidence="1">
    <location>
        <begin position="106"/>
        <end position="132"/>
    </location>
</feature>
<keyword evidence="1" id="KW-1133">Transmembrane helix</keyword>
<protein>
    <submittedName>
        <fullName evidence="2">Uncharacterized protein</fullName>
    </submittedName>
</protein>